<dbReference type="GO" id="GO:0005654">
    <property type="term" value="C:nucleoplasm"/>
    <property type="evidence" value="ECO:0007669"/>
    <property type="project" value="TreeGrafter"/>
</dbReference>
<evidence type="ECO:0000313" key="6">
    <source>
        <dbReference type="WBParaSite" id="SPAL_0001564700.1"/>
    </source>
</evidence>
<sequence>MYYEDLFKPDSEPVKLIVTNLNDSISDKIFYEYFSRWGQIKNFKVMRDIKTNLCRGFGYVTYTNNTSAIRCFHDNPHSIGNNKVNISTFRMSKTNIDEVIDKMDSTCIMISYPLSYKKLDEIELKKYFSKFPSFKSIVEGGYGCSFVYFNDPRDVNFIISQGKHMINGCSVIVKKAIKKEALLREQHKEDCKTTKVL</sequence>
<dbReference type="GO" id="GO:0000785">
    <property type="term" value="C:chromatin"/>
    <property type="evidence" value="ECO:0007669"/>
    <property type="project" value="TreeGrafter"/>
</dbReference>
<dbReference type="InterPro" id="IPR000504">
    <property type="entry name" value="RRM_dom"/>
</dbReference>
<organism evidence="5 6">
    <name type="scientific">Strongyloides papillosus</name>
    <name type="common">Intestinal threadworm</name>
    <dbReference type="NCBI Taxonomy" id="174720"/>
    <lineage>
        <taxon>Eukaryota</taxon>
        <taxon>Metazoa</taxon>
        <taxon>Ecdysozoa</taxon>
        <taxon>Nematoda</taxon>
        <taxon>Chromadorea</taxon>
        <taxon>Rhabditida</taxon>
        <taxon>Tylenchina</taxon>
        <taxon>Panagrolaimomorpha</taxon>
        <taxon>Strongyloidoidea</taxon>
        <taxon>Strongyloididae</taxon>
        <taxon>Strongyloides</taxon>
    </lineage>
</organism>
<protein>
    <submittedName>
        <fullName evidence="6">RRM domain-containing protein</fullName>
    </submittedName>
</protein>
<dbReference type="PROSITE" id="PS50102">
    <property type="entry name" value="RRM"/>
    <property type="match status" value="1"/>
</dbReference>
<keyword evidence="3" id="KW-0694">RNA-binding</keyword>
<dbReference type="STRING" id="174720.A0A0N5CCP7"/>
<dbReference type="InterPro" id="IPR012677">
    <property type="entry name" value="Nucleotide-bd_a/b_plait_sf"/>
</dbReference>
<name>A0A0N5CCP7_STREA</name>
<dbReference type="Pfam" id="PF00076">
    <property type="entry name" value="RRM_1"/>
    <property type="match status" value="1"/>
</dbReference>
<dbReference type="GO" id="GO:0010468">
    <property type="term" value="P:regulation of gene expression"/>
    <property type="evidence" value="ECO:0007669"/>
    <property type="project" value="TreeGrafter"/>
</dbReference>
<reference evidence="6" key="1">
    <citation type="submission" date="2017-02" db="UniProtKB">
        <authorList>
            <consortium name="WormBaseParasite"/>
        </authorList>
    </citation>
    <scope>IDENTIFICATION</scope>
</reference>
<dbReference type="InterPro" id="IPR035979">
    <property type="entry name" value="RBD_domain_sf"/>
</dbReference>
<evidence type="ECO:0000256" key="3">
    <source>
        <dbReference type="PROSITE-ProRule" id="PRU00176"/>
    </source>
</evidence>
<dbReference type="PANTHER" id="PTHR48033:SF10">
    <property type="entry name" value="RNA-BINDING PROTEIN SQUID"/>
    <property type="match status" value="1"/>
</dbReference>
<keyword evidence="5" id="KW-1185">Reference proteome</keyword>
<keyword evidence="2" id="KW-0539">Nucleus</keyword>
<evidence type="ECO:0000313" key="5">
    <source>
        <dbReference type="Proteomes" id="UP000046392"/>
    </source>
</evidence>
<dbReference type="AlphaFoldDB" id="A0A0N5CCP7"/>
<accession>A0A0N5CCP7</accession>
<dbReference type="WBParaSite" id="SPAL_0001564700.1">
    <property type="protein sequence ID" value="SPAL_0001564700.1"/>
    <property type="gene ID" value="SPAL_0001564700"/>
</dbReference>
<dbReference type="SUPFAM" id="SSF54928">
    <property type="entry name" value="RNA-binding domain, RBD"/>
    <property type="match status" value="2"/>
</dbReference>
<feature type="domain" description="RRM" evidence="4">
    <location>
        <begin position="14"/>
        <end position="91"/>
    </location>
</feature>
<dbReference type="GO" id="GO:0003723">
    <property type="term" value="F:RNA binding"/>
    <property type="evidence" value="ECO:0007669"/>
    <property type="project" value="UniProtKB-UniRule"/>
</dbReference>
<comment type="subcellular location">
    <subcellularLocation>
        <location evidence="1">Nucleus</location>
    </subcellularLocation>
</comment>
<dbReference type="PANTHER" id="PTHR48033">
    <property type="entry name" value="RNA-BINDING (RRM/RBD/RNP MOTIFS) FAMILY PROTEIN"/>
    <property type="match status" value="1"/>
</dbReference>
<proteinExistence type="predicted"/>
<dbReference type="Gene3D" id="3.30.70.330">
    <property type="match status" value="2"/>
</dbReference>
<dbReference type="SMART" id="SM00360">
    <property type="entry name" value="RRM"/>
    <property type="match status" value="2"/>
</dbReference>
<dbReference type="Proteomes" id="UP000046392">
    <property type="component" value="Unplaced"/>
</dbReference>
<evidence type="ECO:0000256" key="2">
    <source>
        <dbReference type="ARBA" id="ARBA00023242"/>
    </source>
</evidence>
<evidence type="ECO:0000256" key="1">
    <source>
        <dbReference type="ARBA" id="ARBA00004123"/>
    </source>
</evidence>
<evidence type="ECO:0000259" key="4">
    <source>
        <dbReference type="PROSITE" id="PS50102"/>
    </source>
</evidence>